<evidence type="ECO:0000256" key="8">
    <source>
        <dbReference type="SAM" id="MobiDB-lite"/>
    </source>
</evidence>
<dbReference type="OrthoDB" id="2538135at2759"/>
<dbReference type="SUPFAM" id="SSF57701">
    <property type="entry name" value="Zn2/Cys6 DNA-binding domain"/>
    <property type="match status" value="1"/>
</dbReference>
<reference evidence="11" key="1">
    <citation type="journal article" date="2016" name="Genome Announc.">
        <title>Draft genome sequences of fungus Aspergillus calidoustus.</title>
        <authorList>
            <person name="Horn F."/>
            <person name="Linde J."/>
            <person name="Mattern D.J."/>
            <person name="Walther G."/>
            <person name="Guthke R."/>
            <person name="Scherlach K."/>
            <person name="Martin K."/>
            <person name="Brakhage A.A."/>
            <person name="Petzke L."/>
            <person name="Valiante V."/>
        </authorList>
    </citation>
    <scope>NUCLEOTIDE SEQUENCE [LARGE SCALE GENOMIC DNA]</scope>
    <source>
        <strain evidence="11">SF006504</strain>
    </source>
</reference>
<keyword evidence="3" id="KW-0805">Transcription regulation</keyword>
<dbReference type="AlphaFoldDB" id="A0A0U5CIF3"/>
<dbReference type="PROSITE" id="PS50048">
    <property type="entry name" value="ZN2_CY6_FUNGAL_2"/>
    <property type="match status" value="1"/>
</dbReference>
<evidence type="ECO:0000313" key="11">
    <source>
        <dbReference type="Proteomes" id="UP000054771"/>
    </source>
</evidence>
<dbReference type="PANTHER" id="PTHR47659:SF1">
    <property type="entry name" value="TRANSCRIPTION ACTIVATOR OF GLUCONEOGENESIS ERT1"/>
    <property type="match status" value="1"/>
</dbReference>
<evidence type="ECO:0000256" key="7">
    <source>
        <dbReference type="ARBA" id="ARBA00040750"/>
    </source>
</evidence>
<dbReference type="GO" id="GO:0008270">
    <property type="term" value="F:zinc ion binding"/>
    <property type="evidence" value="ECO:0007669"/>
    <property type="project" value="InterPro"/>
</dbReference>
<evidence type="ECO:0000259" key="9">
    <source>
        <dbReference type="PROSITE" id="PS50048"/>
    </source>
</evidence>
<name>A0A0U5CIF3_ASPCI</name>
<protein>
    <recommendedName>
        <fullName evidence="7">Transcription activator of gluconeogenesis acuK</fullName>
    </recommendedName>
</protein>
<dbReference type="GO" id="GO:0000981">
    <property type="term" value="F:DNA-binding transcription factor activity, RNA polymerase II-specific"/>
    <property type="evidence" value="ECO:0007669"/>
    <property type="project" value="InterPro"/>
</dbReference>
<accession>A0A0U5CIF3</accession>
<keyword evidence="6" id="KW-0539">Nucleus</keyword>
<evidence type="ECO:0000256" key="3">
    <source>
        <dbReference type="ARBA" id="ARBA00023015"/>
    </source>
</evidence>
<dbReference type="Proteomes" id="UP000054771">
    <property type="component" value="Unassembled WGS sequence"/>
</dbReference>
<feature type="domain" description="Zn(2)-C6 fungal-type" evidence="9">
    <location>
        <begin position="38"/>
        <end position="67"/>
    </location>
</feature>
<keyword evidence="4" id="KW-0238">DNA-binding</keyword>
<keyword evidence="5" id="KW-0804">Transcription</keyword>
<feature type="region of interest" description="Disordered" evidence="8">
    <location>
        <begin position="78"/>
        <end position="109"/>
    </location>
</feature>
<feature type="compositionally biased region" description="Low complexity" evidence="8">
    <location>
        <begin position="147"/>
        <end position="157"/>
    </location>
</feature>
<evidence type="ECO:0000256" key="4">
    <source>
        <dbReference type="ARBA" id="ARBA00023125"/>
    </source>
</evidence>
<dbReference type="InterPro" id="IPR001138">
    <property type="entry name" value="Zn2Cys6_DnaBD"/>
</dbReference>
<dbReference type="PANTHER" id="PTHR47659">
    <property type="entry name" value="ZN(II)2CYS6 TRANSCRIPTION FACTOR (EUROFUNG)-RELATED"/>
    <property type="match status" value="1"/>
</dbReference>
<dbReference type="InterPro" id="IPR050335">
    <property type="entry name" value="ERT1_acuK_gluconeogen_tf"/>
</dbReference>
<proteinExistence type="predicted"/>
<dbReference type="GO" id="GO:0003677">
    <property type="term" value="F:DNA binding"/>
    <property type="evidence" value="ECO:0007669"/>
    <property type="project" value="UniProtKB-KW"/>
</dbReference>
<dbReference type="STRING" id="454130.A0A0U5CIF3"/>
<evidence type="ECO:0000256" key="1">
    <source>
        <dbReference type="ARBA" id="ARBA00022723"/>
    </source>
</evidence>
<sequence>MNDPYLSAWTTQYTNSPVTATMSSTFEKTRPRRKARRSCMNCQRGHRTCDNQRPCEQCTKRGKQQTCIDGNHKQFKYLRDSEYQPTRRRRSREDTGEASEGSSPECIDPGLLHAQPSLAAEGNVVARLLREQSTCSSPCLQTVRNNQQAIQSGQQQQARLDEPRSPEEDVFEDILAELLAYDTTKPPSFLSMPAFDDHESKSNGFSISTGWSSTFFPPTECEVRLR</sequence>
<organism evidence="10 11">
    <name type="scientific">Aspergillus calidoustus</name>
    <dbReference type="NCBI Taxonomy" id="454130"/>
    <lineage>
        <taxon>Eukaryota</taxon>
        <taxon>Fungi</taxon>
        <taxon>Dikarya</taxon>
        <taxon>Ascomycota</taxon>
        <taxon>Pezizomycotina</taxon>
        <taxon>Eurotiomycetes</taxon>
        <taxon>Eurotiomycetidae</taxon>
        <taxon>Eurotiales</taxon>
        <taxon>Aspergillaceae</taxon>
        <taxon>Aspergillus</taxon>
        <taxon>Aspergillus subgen. Nidulantes</taxon>
    </lineage>
</organism>
<dbReference type="OMA" id="PTECEVR"/>
<dbReference type="EMBL" id="CDMC01000019">
    <property type="protein sequence ID" value="CEL10633.1"/>
    <property type="molecule type" value="Genomic_DNA"/>
</dbReference>
<keyword evidence="2" id="KW-0862">Zinc</keyword>
<evidence type="ECO:0000256" key="6">
    <source>
        <dbReference type="ARBA" id="ARBA00023242"/>
    </source>
</evidence>
<keyword evidence="11" id="KW-1185">Reference proteome</keyword>
<feature type="region of interest" description="Disordered" evidence="8">
    <location>
        <begin position="146"/>
        <end position="165"/>
    </location>
</feature>
<gene>
    <name evidence="10" type="ORF">ASPCAL13749</name>
</gene>
<evidence type="ECO:0000256" key="5">
    <source>
        <dbReference type="ARBA" id="ARBA00023163"/>
    </source>
</evidence>
<keyword evidence="1" id="KW-0479">Metal-binding</keyword>
<evidence type="ECO:0000256" key="2">
    <source>
        <dbReference type="ARBA" id="ARBA00022833"/>
    </source>
</evidence>
<evidence type="ECO:0000313" key="10">
    <source>
        <dbReference type="EMBL" id="CEL10633.1"/>
    </source>
</evidence>
<dbReference type="InterPro" id="IPR036864">
    <property type="entry name" value="Zn2-C6_fun-type_DNA-bd_sf"/>
</dbReference>